<proteinExistence type="predicted"/>
<keyword evidence="2" id="KW-0863">Zinc-finger</keyword>
<gene>
    <name evidence="5" type="ORF">EEDITHA_LOCUS947</name>
</gene>
<dbReference type="EMBL" id="CAKOGL010000003">
    <property type="protein sequence ID" value="CAH2084375.1"/>
    <property type="molecule type" value="Genomic_DNA"/>
</dbReference>
<dbReference type="PANTHER" id="PTHR11505">
    <property type="entry name" value="L1 TRANSPOSABLE ELEMENT-RELATED"/>
    <property type="match status" value="1"/>
</dbReference>
<name>A0AAU9TFX7_EUPED</name>
<reference evidence="5" key="1">
    <citation type="submission" date="2022-03" db="EMBL/GenBank/DDBJ databases">
        <authorList>
            <person name="Tunstrom K."/>
        </authorList>
    </citation>
    <scope>NUCLEOTIDE SEQUENCE</scope>
</reference>
<dbReference type="InterPro" id="IPR019787">
    <property type="entry name" value="Znf_PHD-finger"/>
</dbReference>
<dbReference type="GO" id="GO:0008270">
    <property type="term" value="F:zinc ion binding"/>
    <property type="evidence" value="ECO:0007669"/>
    <property type="project" value="UniProtKB-KW"/>
</dbReference>
<dbReference type="Gene3D" id="3.30.40.10">
    <property type="entry name" value="Zinc/RING finger domain, C3HC4 (zinc finger)"/>
    <property type="match status" value="1"/>
</dbReference>
<evidence type="ECO:0000256" key="3">
    <source>
        <dbReference type="ARBA" id="ARBA00022833"/>
    </source>
</evidence>
<dbReference type="Pfam" id="PF25298">
    <property type="entry name" value="Baculo_FP_2nd"/>
    <property type="match status" value="1"/>
</dbReference>
<dbReference type="InterPro" id="IPR011011">
    <property type="entry name" value="Znf_FYVE_PHD"/>
</dbReference>
<dbReference type="Proteomes" id="UP001153954">
    <property type="component" value="Unassembled WGS sequence"/>
</dbReference>
<dbReference type="InterPro" id="IPR013083">
    <property type="entry name" value="Znf_RING/FYVE/PHD"/>
</dbReference>
<comment type="caution">
    <text evidence="5">The sequence shown here is derived from an EMBL/GenBank/DDBJ whole genome shotgun (WGS) entry which is preliminary data.</text>
</comment>
<evidence type="ECO:0000259" key="4">
    <source>
        <dbReference type="SMART" id="SM00249"/>
    </source>
</evidence>
<sequence length="360" mass="41085">MKFACCESTAEGATGGVRICSKCKNNYHIACLYPSDKKKRSPVEVKKNWLCPECSLSQPRELNNDNTPLRASTDRVIRQSPENVTLRRGGAITNVPTSPTVCLLTKTPVSYDQVREIISTEFEKFWSKIKITIVDAIAAELAPIKKEIADFQQSLTFLNGQYETLYKKVDAIESDYKSLKAINTDVGDLKTNINKLELDNNRREQWSRRSNLEIYGIPERKSENLLVLLKDIAQRIDFPLNIDCDLDFITRVAPREKNLKKPKPIVVRFLARYKKDEFLSKAKKSKMIASDLGFNNSNAQIFFNDHLTGANKSLLQRAKIIAKEHNFKYTWVKNCAIMVRRSDTSPVVHITNPIDLNKIK</sequence>
<keyword evidence="6" id="KW-1185">Reference proteome</keyword>
<dbReference type="InterPro" id="IPR057251">
    <property type="entry name" value="FP_C"/>
</dbReference>
<keyword evidence="3" id="KW-0862">Zinc</keyword>
<evidence type="ECO:0000256" key="2">
    <source>
        <dbReference type="ARBA" id="ARBA00022771"/>
    </source>
</evidence>
<dbReference type="InterPro" id="IPR001965">
    <property type="entry name" value="Znf_PHD"/>
</dbReference>
<evidence type="ECO:0000313" key="6">
    <source>
        <dbReference type="Proteomes" id="UP001153954"/>
    </source>
</evidence>
<dbReference type="Gene3D" id="3.30.70.1820">
    <property type="entry name" value="L1 transposable element, RRM domain"/>
    <property type="match status" value="1"/>
</dbReference>
<organism evidence="5 6">
    <name type="scientific">Euphydryas editha</name>
    <name type="common">Edith's checkerspot</name>
    <dbReference type="NCBI Taxonomy" id="104508"/>
    <lineage>
        <taxon>Eukaryota</taxon>
        <taxon>Metazoa</taxon>
        <taxon>Ecdysozoa</taxon>
        <taxon>Arthropoda</taxon>
        <taxon>Hexapoda</taxon>
        <taxon>Insecta</taxon>
        <taxon>Pterygota</taxon>
        <taxon>Neoptera</taxon>
        <taxon>Endopterygota</taxon>
        <taxon>Lepidoptera</taxon>
        <taxon>Glossata</taxon>
        <taxon>Ditrysia</taxon>
        <taxon>Papilionoidea</taxon>
        <taxon>Nymphalidae</taxon>
        <taxon>Nymphalinae</taxon>
        <taxon>Euphydryas</taxon>
    </lineage>
</organism>
<dbReference type="SUPFAM" id="SSF57903">
    <property type="entry name" value="FYVE/PHD zinc finger"/>
    <property type="match status" value="1"/>
</dbReference>
<keyword evidence="1" id="KW-0479">Metal-binding</keyword>
<evidence type="ECO:0000256" key="1">
    <source>
        <dbReference type="ARBA" id="ARBA00022723"/>
    </source>
</evidence>
<evidence type="ECO:0000313" key="5">
    <source>
        <dbReference type="EMBL" id="CAH2084375.1"/>
    </source>
</evidence>
<feature type="domain" description="Zinc finger PHD-type" evidence="4">
    <location>
        <begin position="5"/>
        <end position="55"/>
    </location>
</feature>
<accession>A0AAU9TFX7</accession>
<dbReference type="SMART" id="SM00249">
    <property type="entry name" value="PHD"/>
    <property type="match status" value="1"/>
</dbReference>
<dbReference type="Pfam" id="PF00628">
    <property type="entry name" value="PHD"/>
    <property type="match status" value="1"/>
</dbReference>
<protein>
    <recommendedName>
        <fullName evidence="4">Zinc finger PHD-type domain-containing protein</fullName>
    </recommendedName>
</protein>
<dbReference type="InterPro" id="IPR004244">
    <property type="entry name" value="Transposase_22"/>
</dbReference>
<dbReference type="AlphaFoldDB" id="A0AAU9TFX7"/>